<reference evidence="2 3" key="1">
    <citation type="submission" date="2016-08" db="EMBL/GenBank/DDBJ databases">
        <title>A Parts List for Fungal Cellulosomes Revealed by Comparative Genomics.</title>
        <authorList>
            <consortium name="DOE Joint Genome Institute"/>
            <person name="Haitjema C.H."/>
            <person name="Gilmore S.P."/>
            <person name="Henske J.K."/>
            <person name="Solomon K.V."/>
            <person name="De Groot R."/>
            <person name="Kuo A."/>
            <person name="Mondo S.J."/>
            <person name="Salamov A.A."/>
            <person name="Labutti K."/>
            <person name="Zhao Z."/>
            <person name="Chiniquy J."/>
            <person name="Barry K."/>
            <person name="Brewer H.M."/>
            <person name="Purvine S.O."/>
            <person name="Wright A.T."/>
            <person name="Boxma B."/>
            <person name="Van Alen T."/>
            <person name="Hackstein J.H."/>
            <person name="Baker S.E."/>
            <person name="Grigoriev I.V."/>
            <person name="O'Malley M.A."/>
        </authorList>
    </citation>
    <scope>NUCLEOTIDE SEQUENCE [LARGE SCALE GENOMIC DNA]</scope>
    <source>
        <strain evidence="2 3">G1</strain>
    </source>
</reference>
<feature type="region of interest" description="Disordered" evidence="1">
    <location>
        <begin position="987"/>
        <end position="1010"/>
    </location>
</feature>
<dbReference type="SUPFAM" id="SSF50370">
    <property type="entry name" value="Ricin B-like lectins"/>
    <property type="match status" value="1"/>
</dbReference>
<dbReference type="EMBL" id="MCOG01000627">
    <property type="protein sequence ID" value="ORX96305.1"/>
    <property type="molecule type" value="Genomic_DNA"/>
</dbReference>
<proteinExistence type="predicted"/>
<sequence>MNIEKENNTELFFKELKSKTCNPEILYNLSLKGIYLYKPLYLYKRIKYHEYVVDISLMNKQYFKIYNDRQYDRLIEKFEKYESKNNTYNKNEYRQLIILNEYIIKKLVNDNNNSYILTLLNEYSHISLYCLLKYNYISYKIFDYFKYNTISYSNFIFITFYIAYYLKENINLSNISKYIGNSYVSCHLKSEFDKDIIALEFIIINICNNIKYDYCYAPLRLYPIYPLNLLKKISSKIYEPNILYFKHDDKNIEDFINSICGDSELRKIDNQGYINIFSNESYLYEYKITKDIKNFSITNYKEYNLNKKKLNDNSSENSYIKREDLWFGNKDLFNFNFELKKYHLKYNERYNYSYREIDKFSLIFRDKYLNDDELSKVLKDPEYILYKSENDTTMEHNYFYTIIIRCCVIGSLIYNNKSKFVINTLTELLNNYVPLSYNFKENRLYFEPTERDIGVFEDMEEWMEDYHSLFYYTISSTSNAKFNKCFEIYYSKYLINIMKLLIFTICIFLANCALAKESRVFCRYNYNGLSKVYDPAYFDNEGNIVYAKTIEEYAKVLGPTWYGVSWCDNSTMVNSIGMYYDISSIQNKLRKRRLEDSNNNKESNENKDNNENKGNNGYIDENTVTDNPYLRGNDTISDFKNRTTTYINKIYDKLKNTQQKCIPLASVNPAYNPYHKSLIIGVDSRIPNARYVTGVVVNLPDSLGSVINSIPKGFTECAAVNNCEGCSVLCNVLISATKENQISITNSKGEVSTHTIGNIESNTDTLTDEISNTIEVASTLTDGNTITHSDSNTDTSSLEVAVTLAHSNSTSESSDNGFTFNTEYSEAIIHGVTEDDTHAITNTTGSTDEINWNGYKEHSDTNEYSYLSKDDYDYHNNQYEEVNGIPYIDKDASYDNKDKNKDKKDGKNKRFVLVNSEDENINLYNNQTHLEKRIFFLAPLAPILLEFAVQQGARFLIKQGIKQIGKYVCKQVTKKLAKKSIQSAAKNVAKETGKKSKRSKSKKIDTASQAGQTAISGAQLIEESVWNEKNYDLTKEWNQKNYDQTNEWNTKNYNLTETWNQINQNFTDAWNWKNYYQTDEWNRKNYDLTKEWNQKNYDQTEKWSQRNYDQTEKWSQKNYDQTEKWSQKNFDQTEYWNSVNYEQTESWNWKNYEQTENWNWKNFNQTDYWNKRNEQTQYNLANFNYDMQVYFTEREERASLVMALAGTRSNSHTDVEGSSNGGAKINSKEDSEYNSHSHSVMEQNETTKGYSKAYTLGHNESSSKEDSKSDTISNLLSNSYTSENGWTIEQSSSSTNSNGRTFGNSYSNSVMKELSVENAKTKSIDNAVNRISSETVTFQISQSITNQPVDGGCYSYEVTPIFLSEATVWACGVNDGLRGDHVEFYTSEFTKYQSNKFIINKTDCSYKENVQGFHILENDILKTKIDPQRGVSNFMVMGDVLKAPNPKVSEGNGINYFGSYISTLNPSNPWFFGILETGQLVICHKEFNKKHIRWYSTTTIPDTEDINAYELNVEFKIANNGHLIMTAENILDDYTIEEDDIYKVDTSQEIVIWDSLPKHLPFNVGHFGDNGYTLMIKEIDNGKSCEVILYDGLLSPVWRIKPSNSNYGADIYRGYAFPIEYNLPLKVDTAKAETNYDIHNYININVKNKYESELPFKCDIIFNENEKMVSKNGNLVVKENDRTMWSSDTAFVEPFESPFTLSLSPIGELILRDKHNYILTDNGELKIVDTSDNIIWSNWFIRKNNYHMRYVEPLVYSISSCNEELRLPYIYNMRSYEQPDHKNIIVDPYYNNLLPGEKLVYQYDNNVYLSLNKTQLTWVVYDEEYLIESCDEVKELKILDNGLFLHCKTKSKIIASLPSNKRYTLTIKTNLRNNDYRLVIMDMDTNTFEWGYEPIKFLNSLENREHIYYGKIDVSNYFTTYDRLLSIRGDGRFAYLSNNYGLQLIGKGFLWQIYEMKINETSFSINDSVIVNNTKDLKLEYDSEPNALLLSDKPKNYIWKYHGSLICDYISSAKDNCNGIYSLTPLYRKNNTNPWLQLDYDGKLYGSFDLELLNIQKYLNVTDPIYSLILNKNGDIVINGDKYLHKEYHRIENYYTLELINSETDNNDLLKYTYIKNDNNEIIVNNYINNELTLALKSSREGEMLYCNSYSLIVLEGKLIYRNHVDGTEKVVYSVPNVRLTSLAVTDRNIVLLSDNKIQYTLSDNLTKSNTNSFLSCDFSDNSVYWDDGNGKVLWKYSINNSPNSGSNAVFLYNKYYNKCLYAEPYTNEPITYEDCKDKNKYKWYYVNIDGNTYFKSASKENLCIRVNKNRIVLGNCDKNAIIKYIKTSKFIKRYDKCVSGIDDNDDLDSQYYVKLNNCDRHNKKQLWEFISDINDISN</sequence>
<protein>
    <submittedName>
        <fullName evidence="2">Uncharacterized protein</fullName>
    </submittedName>
</protein>
<feature type="compositionally biased region" description="Basic and acidic residues" evidence="1">
    <location>
        <begin position="593"/>
        <end position="611"/>
    </location>
</feature>
<dbReference type="OrthoDB" id="5420017at2759"/>
<accession>A0A1Y1YED0</accession>
<dbReference type="STRING" id="1754190.A0A1Y1YED0"/>
<organism evidence="2 3">
    <name type="scientific">Neocallimastix californiae</name>
    <dbReference type="NCBI Taxonomy" id="1754190"/>
    <lineage>
        <taxon>Eukaryota</taxon>
        <taxon>Fungi</taxon>
        <taxon>Fungi incertae sedis</taxon>
        <taxon>Chytridiomycota</taxon>
        <taxon>Chytridiomycota incertae sedis</taxon>
        <taxon>Neocallimastigomycetes</taxon>
        <taxon>Neocallimastigales</taxon>
        <taxon>Neocallimastigaceae</taxon>
        <taxon>Neocallimastix</taxon>
    </lineage>
</organism>
<dbReference type="InterPro" id="IPR035992">
    <property type="entry name" value="Ricin_B-like_lectins"/>
</dbReference>
<dbReference type="Proteomes" id="UP000193920">
    <property type="component" value="Unassembled WGS sequence"/>
</dbReference>
<comment type="caution">
    <text evidence="2">The sequence shown here is derived from an EMBL/GenBank/DDBJ whole genome shotgun (WGS) entry which is preliminary data.</text>
</comment>
<dbReference type="SUPFAM" id="SSF51110">
    <property type="entry name" value="alpha-D-mannose-specific plant lectins"/>
    <property type="match status" value="1"/>
</dbReference>
<feature type="compositionally biased region" description="Polar residues" evidence="1">
    <location>
        <begin position="1236"/>
        <end position="1248"/>
    </location>
</feature>
<evidence type="ECO:0000313" key="3">
    <source>
        <dbReference type="Proteomes" id="UP000193920"/>
    </source>
</evidence>
<feature type="region of interest" description="Disordered" evidence="1">
    <location>
        <begin position="1208"/>
        <end position="1248"/>
    </location>
</feature>
<feature type="region of interest" description="Disordered" evidence="1">
    <location>
        <begin position="591"/>
        <end position="634"/>
    </location>
</feature>
<name>A0A1Y1YED0_9FUNG</name>
<feature type="compositionally biased region" description="Basic and acidic residues" evidence="1">
    <location>
        <begin position="1226"/>
        <end position="1235"/>
    </location>
</feature>
<dbReference type="PROSITE" id="PS50231">
    <property type="entry name" value="RICIN_B_LECTIN"/>
    <property type="match status" value="1"/>
</dbReference>
<gene>
    <name evidence="2" type="ORF">LY90DRAFT_678915</name>
</gene>
<feature type="compositionally biased region" description="Polar residues" evidence="1">
    <location>
        <begin position="1208"/>
        <end position="1218"/>
    </location>
</feature>
<feature type="region of interest" description="Disordered" evidence="1">
    <location>
        <begin position="1256"/>
        <end position="1275"/>
    </location>
</feature>
<evidence type="ECO:0000256" key="1">
    <source>
        <dbReference type="SAM" id="MobiDB-lite"/>
    </source>
</evidence>
<evidence type="ECO:0000313" key="2">
    <source>
        <dbReference type="EMBL" id="ORX96305.1"/>
    </source>
</evidence>
<keyword evidence="3" id="KW-1185">Reference proteome</keyword>
<dbReference type="InterPro" id="IPR036426">
    <property type="entry name" value="Bulb-type_lectin_dom_sf"/>
</dbReference>